<dbReference type="EMBL" id="JBJOSA010000020">
    <property type="protein sequence ID" value="MFL8938666.1"/>
    <property type="molecule type" value="Genomic_DNA"/>
</dbReference>
<feature type="transmembrane region" description="Helical" evidence="1">
    <location>
        <begin position="39"/>
        <end position="57"/>
    </location>
</feature>
<evidence type="ECO:0000313" key="2">
    <source>
        <dbReference type="EMBL" id="MFL8938666.1"/>
    </source>
</evidence>
<keyword evidence="3" id="KW-1185">Reference proteome</keyword>
<reference evidence="2 3" key="1">
    <citation type="submission" date="2024-12" db="EMBL/GenBank/DDBJ databases">
        <authorList>
            <person name="Li X."/>
            <person name="Zhang D."/>
        </authorList>
    </citation>
    <scope>NUCLEOTIDE SEQUENCE [LARGE SCALE GENOMIC DNA]</scope>
    <source>
        <strain evidence="2 3">JCM19602</strain>
    </source>
</reference>
<keyword evidence="1" id="KW-0812">Transmembrane</keyword>
<comment type="caution">
    <text evidence="2">The sequence shown here is derived from an EMBL/GenBank/DDBJ whole genome shotgun (WGS) entry which is preliminary data.</text>
</comment>
<name>A0ABW8VUL2_9BACI</name>
<keyword evidence="1" id="KW-0472">Membrane</keyword>
<organism evidence="2 3">
    <name type="scientific">Rossellomorea oryzaecorticis</name>
    <dbReference type="NCBI Taxonomy" id="1396505"/>
    <lineage>
        <taxon>Bacteria</taxon>
        <taxon>Bacillati</taxon>
        <taxon>Bacillota</taxon>
        <taxon>Bacilli</taxon>
        <taxon>Bacillales</taxon>
        <taxon>Bacillaceae</taxon>
        <taxon>Rossellomorea</taxon>
    </lineage>
</organism>
<proteinExistence type="predicted"/>
<evidence type="ECO:0000256" key="1">
    <source>
        <dbReference type="SAM" id="Phobius"/>
    </source>
</evidence>
<gene>
    <name evidence="2" type="ORF">ACKA06_17925</name>
</gene>
<dbReference type="Proteomes" id="UP001628668">
    <property type="component" value="Unassembled WGS sequence"/>
</dbReference>
<sequence>MLKLRKKRISLKSSAHYSELNDSGKEVSKRNTIKEVFDVLWWILGISAVFAVVSAMIRGRNRKSSFDVSNEHERQIQEEERVKAGSWFNGGNQ</sequence>
<accession>A0ABW8VUL2</accession>
<evidence type="ECO:0000313" key="3">
    <source>
        <dbReference type="Proteomes" id="UP001628668"/>
    </source>
</evidence>
<dbReference type="RefSeq" id="WP_214871688.1">
    <property type="nucleotide sequence ID" value="NZ_JBJOSA010000020.1"/>
</dbReference>
<protein>
    <submittedName>
        <fullName evidence="2">Uncharacterized protein</fullName>
    </submittedName>
</protein>
<keyword evidence="1" id="KW-1133">Transmembrane helix</keyword>